<evidence type="ECO:0000259" key="9">
    <source>
        <dbReference type="PROSITE" id="PS50929"/>
    </source>
</evidence>
<dbReference type="InterPro" id="IPR017871">
    <property type="entry name" value="ABC_transporter-like_CS"/>
</dbReference>
<dbReference type="CDD" id="cd03228">
    <property type="entry name" value="ABCC_MRP_Like"/>
    <property type="match status" value="1"/>
</dbReference>
<dbReference type="GO" id="GO:0016020">
    <property type="term" value="C:membrane"/>
    <property type="evidence" value="ECO:0007669"/>
    <property type="project" value="UniProtKB-SubCell"/>
</dbReference>
<dbReference type="SUPFAM" id="SSF90123">
    <property type="entry name" value="ABC transporter transmembrane region"/>
    <property type="match status" value="1"/>
</dbReference>
<feature type="transmembrane region" description="Helical" evidence="7">
    <location>
        <begin position="140"/>
        <end position="161"/>
    </location>
</feature>
<comment type="subcellular location">
    <subcellularLocation>
        <location evidence="1">Membrane</location>
        <topology evidence="1">Multi-pass membrane protein</topology>
    </subcellularLocation>
</comment>
<name>A0A6C0CTJ0_9ZZZZ</name>
<sequence length="536" mass="62334">MYIVTTLLFMMLIPINDIYMSKLYGNLFESIQQNKFAMNKMLMILGVTAFLQIGYALMDLNDSKMIPLFQHKCKEIFLKNVFDDQKESYKELLTGDLLSKILRSQHVVTSWYSKLTTFVIPHILEFIFTAGYFFSIDFQLGLSFVVMLTIFVVVMVISPYSTNKISQESDMALSAIHEEIDDILTNYLSVHKEDKLDSELQRLYEKKQRFVKIYNKTVLITLYYRLALTGAMLLFLYIFTQRCFDMLTNKSMTKGLFFGLIMMITHLIGNFLWMIDTIRDIIFDYGTIKNSNFLRKNVVKETIPDYCEPLDKGKPIPILKMDSIYYKYKSQKSWALENINLEVEEGETILVVGEIGSGKTTLIKLMLRLLKPSKGSIYLNGRCYKEFTVKSLYKKIGFMPQNCILFNRSILDNIRYDNESVTKKQVIDLLQKFGIMKHFENLEKGIDSMAGKNGMNLSGGQRQLVWFIKLYLKNPDVIIMDEPTASIDHQTKDLFKTIINDFMREKTVIIVTHDTELNDIADRTLRVKNKSIEESI</sequence>
<evidence type="ECO:0000256" key="5">
    <source>
        <dbReference type="ARBA" id="ARBA00022989"/>
    </source>
</evidence>
<dbReference type="InterPro" id="IPR036640">
    <property type="entry name" value="ABC1_TM_sf"/>
</dbReference>
<feature type="transmembrane region" description="Helical" evidence="7">
    <location>
        <begin position="111"/>
        <end position="134"/>
    </location>
</feature>
<feature type="transmembrane region" description="Helical" evidence="7">
    <location>
        <begin position="222"/>
        <end position="240"/>
    </location>
</feature>
<feature type="transmembrane region" description="Helical" evidence="7">
    <location>
        <begin position="255"/>
        <end position="275"/>
    </location>
</feature>
<dbReference type="PANTHER" id="PTHR24221">
    <property type="entry name" value="ATP-BINDING CASSETTE SUB-FAMILY B"/>
    <property type="match status" value="1"/>
</dbReference>
<keyword evidence="2 7" id="KW-0812">Transmembrane</keyword>
<keyword evidence="5 7" id="KW-1133">Transmembrane helix</keyword>
<dbReference type="GO" id="GO:0005524">
    <property type="term" value="F:ATP binding"/>
    <property type="evidence" value="ECO:0007669"/>
    <property type="project" value="UniProtKB-KW"/>
</dbReference>
<dbReference type="PROSITE" id="PS00211">
    <property type="entry name" value="ABC_TRANSPORTER_1"/>
    <property type="match status" value="1"/>
</dbReference>
<evidence type="ECO:0000256" key="7">
    <source>
        <dbReference type="SAM" id="Phobius"/>
    </source>
</evidence>
<organism evidence="10">
    <name type="scientific">viral metagenome</name>
    <dbReference type="NCBI Taxonomy" id="1070528"/>
    <lineage>
        <taxon>unclassified sequences</taxon>
        <taxon>metagenomes</taxon>
        <taxon>organismal metagenomes</taxon>
    </lineage>
</organism>
<dbReference type="Gene3D" id="3.40.50.300">
    <property type="entry name" value="P-loop containing nucleotide triphosphate hydrolases"/>
    <property type="match status" value="1"/>
</dbReference>
<keyword evidence="6 7" id="KW-0472">Membrane</keyword>
<evidence type="ECO:0000256" key="6">
    <source>
        <dbReference type="ARBA" id="ARBA00023136"/>
    </source>
</evidence>
<evidence type="ECO:0000256" key="3">
    <source>
        <dbReference type="ARBA" id="ARBA00022741"/>
    </source>
</evidence>
<dbReference type="InterPro" id="IPR003593">
    <property type="entry name" value="AAA+_ATPase"/>
</dbReference>
<dbReference type="InterPro" id="IPR011527">
    <property type="entry name" value="ABC1_TM_dom"/>
</dbReference>
<dbReference type="EMBL" id="MN739488">
    <property type="protein sequence ID" value="QHT07858.1"/>
    <property type="molecule type" value="Genomic_DNA"/>
</dbReference>
<evidence type="ECO:0000256" key="4">
    <source>
        <dbReference type="ARBA" id="ARBA00022840"/>
    </source>
</evidence>
<feature type="transmembrane region" description="Helical" evidence="7">
    <location>
        <begin position="41"/>
        <end position="58"/>
    </location>
</feature>
<dbReference type="InterPro" id="IPR039421">
    <property type="entry name" value="Type_1_exporter"/>
</dbReference>
<evidence type="ECO:0000256" key="2">
    <source>
        <dbReference type="ARBA" id="ARBA00022692"/>
    </source>
</evidence>
<evidence type="ECO:0000256" key="1">
    <source>
        <dbReference type="ARBA" id="ARBA00004141"/>
    </source>
</evidence>
<dbReference type="SMART" id="SM00382">
    <property type="entry name" value="AAA"/>
    <property type="match status" value="1"/>
</dbReference>
<dbReference type="PROSITE" id="PS50893">
    <property type="entry name" value="ABC_TRANSPORTER_2"/>
    <property type="match status" value="1"/>
</dbReference>
<dbReference type="PROSITE" id="PS50929">
    <property type="entry name" value="ABC_TM1F"/>
    <property type="match status" value="1"/>
</dbReference>
<keyword evidence="3" id="KW-0547">Nucleotide-binding</keyword>
<protein>
    <recommendedName>
        <fullName evidence="11">ABC transporter domain-containing protein</fullName>
    </recommendedName>
</protein>
<feature type="domain" description="ABC transmembrane type-1" evidence="9">
    <location>
        <begin position="1"/>
        <end position="281"/>
    </location>
</feature>
<dbReference type="InterPro" id="IPR003439">
    <property type="entry name" value="ABC_transporter-like_ATP-bd"/>
</dbReference>
<evidence type="ECO:0000313" key="10">
    <source>
        <dbReference type="EMBL" id="QHT07858.1"/>
    </source>
</evidence>
<feature type="domain" description="ABC transporter" evidence="8">
    <location>
        <begin position="319"/>
        <end position="536"/>
    </location>
</feature>
<evidence type="ECO:0000259" key="8">
    <source>
        <dbReference type="PROSITE" id="PS50893"/>
    </source>
</evidence>
<dbReference type="Pfam" id="PF00005">
    <property type="entry name" value="ABC_tran"/>
    <property type="match status" value="1"/>
</dbReference>
<evidence type="ECO:0008006" key="11">
    <source>
        <dbReference type="Google" id="ProtNLM"/>
    </source>
</evidence>
<proteinExistence type="predicted"/>
<dbReference type="AlphaFoldDB" id="A0A6C0CTJ0"/>
<dbReference type="InterPro" id="IPR027417">
    <property type="entry name" value="P-loop_NTPase"/>
</dbReference>
<accession>A0A6C0CTJ0</accession>
<dbReference type="SUPFAM" id="SSF52540">
    <property type="entry name" value="P-loop containing nucleoside triphosphate hydrolases"/>
    <property type="match status" value="1"/>
</dbReference>
<dbReference type="GO" id="GO:0140359">
    <property type="term" value="F:ABC-type transporter activity"/>
    <property type="evidence" value="ECO:0007669"/>
    <property type="project" value="InterPro"/>
</dbReference>
<dbReference type="Gene3D" id="1.20.1560.10">
    <property type="entry name" value="ABC transporter type 1, transmembrane domain"/>
    <property type="match status" value="1"/>
</dbReference>
<reference evidence="10" key="1">
    <citation type="journal article" date="2020" name="Nature">
        <title>Giant virus diversity and host interactions through global metagenomics.</title>
        <authorList>
            <person name="Schulz F."/>
            <person name="Roux S."/>
            <person name="Paez-Espino D."/>
            <person name="Jungbluth S."/>
            <person name="Walsh D.A."/>
            <person name="Denef V.J."/>
            <person name="McMahon K.D."/>
            <person name="Konstantinidis K.T."/>
            <person name="Eloe-Fadrosh E.A."/>
            <person name="Kyrpides N.C."/>
            <person name="Woyke T."/>
        </authorList>
    </citation>
    <scope>NUCLEOTIDE SEQUENCE</scope>
    <source>
        <strain evidence="10">GVMAG-M-3300021964-36</strain>
    </source>
</reference>
<dbReference type="GO" id="GO:0016887">
    <property type="term" value="F:ATP hydrolysis activity"/>
    <property type="evidence" value="ECO:0007669"/>
    <property type="project" value="InterPro"/>
</dbReference>
<keyword evidence="4" id="KW-0067">ATP-binding</keyword>
<dbReference type="PANTHER" id="PTHR24221:SF503">
    <property type="entry name" value="MITOCHONDRIAL POTASSIUM CHANNEL ATP-BINDING SUBUNIT"/>
    <property type="match status" value="1"/>
</dbReference>